<comment type="similarity">
    <text evidence="1 8">Belongs to the cytochrome P450 family.</text>
</comment>
<evidence type="ECO:0000256" key="7">
    <source>
        <dbReference type="PIRSR" id="PIRSR602401-1"/>
    </source>
</evidence>
<evidence type="ECO:0000313" key="10">
    <source>
        <dbReference type="EMBL" id="KAG1338744.1"/>
    </source>
</evidence>
<dbReference type="EMBL" id="CM017875">
    <property type="protein sequence ID" value="KAG1338744.1"/>
    <property type="molecule type" value="Genomic_DNA"/>
</dbReference>
<dbReference type="GO" id="GO:0004497">
    <property type="term" value="F:monooxygenase activity"/>
    <property type="evidence" value="ECO:0007669"/>
    <property type="project" value="UniProtKB-KW"/>
</dbReference>
<sequence length="514" mass="57782">MISAMDLRFPSATIGPSFRFRAGKLPPSPPGKLPVIGHVHHLLGAIPHHALHELSLQHGPLMHLRLGQVDHIIASSPEAAREIMKTHDHAFASRPQLLAALAILYGGKDIAFAPHGDYWRQLRRICMQELLSAKRVKSFDTCRQEEISNLMEAIFKKSQSPVNLSEMLLLSGNSLISRVAFGKKCKHGSRFIEIMKKAIELGSGFSIADLFPSWSFVDALTGVTSKSKEANREIDEILEEILKEHQEKREAIGSKGDQLEEEDLVDVLLDVMENGELEIPLERTHVKAVILDIFLGGTETSSTTLEWVMVELMRHPEMMRKAQEEVRQALKGKANIQEEDISELHYLKLVLKESMRLHPALPLALPRLSSENCQIDDYEIPAGSRIIINAWAIARDPRYWEDPESFMPERFDGSTIDYKGSSFEYLPFGAGRRICPGSSFAMAQMELALANLLFYFDWELPNGMEPQDLDMTETFGATAGRKSPLWLVPIPFIPSENGTKLPQISMKDPLSYRP</sequence>
<dbReference type="InterPro" id="IPR002401">
    <property type="entry name" value="Cyt_P450_E_grp-I"/>
</dbReference>
<evidence type="ECO:0000256" key="9">
    <source>
        <dbReference type="SAM" id="Coils"/>
    </source>
</evidence>
<dbReference type="GO" id="GO:0016705">
    <property type="term" value="F:oxidoreductase activity, acting on paired donors, with incorporation or reduction of molecular oxygen"/>
    <property type="evidence" value="ECO:0007669"/>
    <property type="project" value="InterPro"/>
</dbReference>
<keyword evidence="11" id="KW-1185">Reference proteome</keyword>
<feature type="coiled-coil region" evidence="9">
    <location>
        <begin position="220"/>
        <end position="262"/>
    </location>
</feature>
<evidence type="ECO:0000256" key="8">
    <source>
        <dbReference type="RuleBase" id="RU000461"/>
    </source>
</evidence>
<evidence type="ECO:0000256" key="6">
    <source>
        <dbReference type="ARBA" id="ARBA00023033"/>
    </source>
</evidence>
<dbReference type="InterPro" id="IPR036396">
    <property type="entry name" value="Cyt_P450_sf"/>
</dbReference>
<dbReference type="GO" id="GO:0020037">
    <property type="term" value="F:heme binding"/>
    <property type="evidence" value="ECO:0007669"/>
    <property type="project" value="InterPro"/>
</dbReference>
<dbReference type="SUPFAM" id="SSF48264">
    <property type="entry name" value="Cytochrome P450"/>
    <property type="match status" value="1"/>
</dbReference>
<dbReference type="PRINTS" id="PR00385">
    <property type="entry name" value="P450"/>
</dbReference>
<dbReference type="PANTHER" id="PTHR47955">
    <property type="entry name" value="CYTOCHROME P450 FAMILY 71 PROTEIN"/>
    <property type="match status" value="1"/>
</dbReference>
<keyword evidence="9" id="KW-0175">Coiled coil</keyword>
<dbReference type="PROSITE" id="PS00086">
    <property type="entry name" value="CYTOCHROME_P450"/>
    <property type="match status" value="1"/>
</dbReference>
<comment type="caution">
    <text evidence="10">The sequence shown here is derived from an EMBL/GenBank/DDBJ whole genome shotgun (WGS) entry which is preliminary data.</text>
</comment>
<dbReference type="OrthoDB" id="1470350at2759"/>
<dbReference type="Pfam" id="PF00067">
    <property type="entry name" value="p450"/>
    <property type="match status" value="1"/>
</dbReference>
<dbReference type="FunFam" id="1.10.630.10:FF:000043">
    <property type="entry name" value="Cytochrome P450 99A2"/>
    <property type="match status" value="1"/>
</dbReference>
<gene>
    <name evidence="10" type="ORF">COCNU_04G010500</name>
</gene>
<dbReference type="Proteomes" id="UP000797356">
    <property type="component" value="Chromosome 4"/>
</dbReference>
<evidence type="ECO:0000313" key="11">
    <source>
        <dbReference type="Proteomes" id="UP000797356"/>
    </source>
</evidence>
<organism evidence="10 11">
    <name type="scientific">Cocos nucifera</name>
    <name type="common">Coconut palm</name>
    <dbReference type="NCBI Taxonomy" id="13894"/>
    <lineage>
        <taxon>Eukaryota</taxon>
        <taxon>Viridiplantae</taxon>
        <taxon>Streptophyta</taxon>
        <taxon>Embryophyta</taxon>
        <taxon>Tracheophyta</taxon>
        <taxon>Spermatophyta</taxon>
        <taxon>Magnoliopsida</taxon>
        <taxon>Liliopsida</taxon>
        <taxon>Arecaceae</taxon>
        <taxon>Arecoideae</taxon>
        <taxon>Cocoseae</taxon>
        <taxon>Attaleinae</taxon>
        <taxon>Cocos</taxon>
    </lineage>
</organism>
<dbReference type="PANTHER" id="PTHR47955:SF8">
    <property type="entry name" value="CYTOCHROME P450 71D11-LIKE"/>
    <property type="match status" value="1"/>
</dbReference>
<evidence type="ECO:0000256" key="2">
    <source>
        <dbReference type="ARBA" id="ARBA00022617"/>
    </source>
</evidence>
<name>A0A8K0I7C9_COCNU</name>
<keyword evidence="2 7" id="KW-0349">Heme</keyword>
<evidence type="ECO:0000256" key="1">
    <source>
        <dbReference type="ARBA" id="ARBA00010617"/>
    </source>
</evidence>
<dbReference type="AlphaFoldDB" id="A0A8K0I7C9"/>
<proteinExistence type="inferred from homology"/>
<dbReference type="Gene3D" id="1.10.630.10">
    <property type="entry name" value="Cytochrome P450"/>
    <property type="match status" value="1"/>
</dbReference>
<dbReference type="CDD" id="cd11072">
    <property type="entry name" value="CYP71-like"/>
    <property type="match status" value="1"/>
</dbReference>
<evidence type="ECO:0000256" key="4">
    <source>
        <dbReference type="ARBA" id="ARBA00023002"/>
    </source>
</evidence>
<accession>A0A8K0I7C9</accession>
<keyword evidence="3 7" id="KW-0479">Metal-binding</keyword>
<evidence type="ECO:0000256" key="3">
    <source>
        <dbReference type="ARBA" id="ARBA00022723"/>
    </source>
</evidence>
<dbReference type="PRINTS" id="PR00463">
    <property type="entry name" value="EP450I"/>
</dbReference>
<keyword evidence="6 8" id="KW-0503">Monooxygenase</keyword>
<feature type="binding site" description="axial binding residue" evidence="7">
    <location>
        <position position="435"/>
    </location>
    <ligand>
        <name>heme</name>
        <dbReference type="ChEBI" id="CHEBI:30413"/>
    </ligand>
    <ligandPart>
        <name>Fe</name>
        <dbReference type="ChEBI" id="CHEBI:18248"/>
    </ligandPart>
</feature>
<protein>
    <submittedName>
        <fullName evidence="10">Premnaspirodiene oxygenase</fullName>
    </submittedName>
</protein>
<keyword evidence="5 7" id="KW-0408">Iron</keyword>
<reference evidence="10" key="1">
    <citation type="journal article" date="2017" name="Gigascience">
        <title>The genome draft of coconut (Cocos nucifera).</title>
        <authorList>
            <person name="Xiao Y."/>
            <person name="Xu P."/>
            <person name="Fan H."/>
            <person name="Baudouin L."/>
            <person name="Xia W."/>
            <person name="Bocs S."/>
            <person name="Xu J."/>
            <person name="Li Q."/>
            <person name="Guo A."/>
            <person name="Zhou L."/>
            <person name="Li J."/>
            <person name="Wu Y."/>
            <person name="Ma Z."/>
            <person name="Armero A."/>
            <person name="Issali A.E."/>
            <person name="Liu N."/>
            <person name="Peng M."/>
            <person name="Yang Y."/>
        </authorList>
    </citation>
    <scope>NUCLEOTIDE SEQUENCE</scope>
    <source>
        <tissue evidence="10">Spear leaf of Hainan Tall coconut</tissue>
    </source>
</reference>
<reference evidence="10" key="2">
    <citation type="submission" date="2019-07" db="EMBL/GenBank/DDBJ databases">
        <authorList>
            <person name="Yang Y."/>
            <person name="Bocs S."/>
            <person name="Baudouin L."/>
        </authorList>
    </citation>
    <scope>NUCLEOTIDE SEQUENCE</scope>
    <source>
        <tissue evidence="10">Spear leaf of Hainan Tall coconut</tissue>
    </source>
</reference>
<dbReference type="GO" id="GO:0005506">
    <property type="term" value="F:iron ion binding"/>
    <property type="evidence" value="ECO:0007669"/>
    <property type="project" value="InterPro"/>
</dbReference>
<keyword evidence="4 8" id="KW-0560">Oxidoreductase</keyword>
<evidence type="ECO:0000256" key="5">
    <source>
        <dbReference type="ARBA" id="ARBA00023004"/>
    </source>
</evidence>
<dbReference type="InterPro" id="IPR001128">
    <property type="entry name" value="Cyt_P450"/>
</dbReference>
<comment type="cofactor">
    <cofactor evidence="7">
        <name>heme</name>
        <dbReference type="ChEBI" id="CHEBI:30413"/>
    </cofactor>
</comment>
<dbReference type="InterPro" id="IPR017972">
    <property type="entry name" value="Cyt_P450_CS"/>
</dbReference>